<reference evidence="8" key="2">
    <citation type="submission" date="2020-05" db="UniProtKB">
        <authorList>
            <consortium name="EnsemblMetazoa"/>
        </authorList>
    </citation>
    <scope>IDENTIFICATION</scope>
    <source>
        <strain evidence="8">IAEA</strain>
    </source>
</reference>
<dbReference type="CDD" id="cd07042">
    <property type="entry name" value="STAS_SulP_like_sulfate_transporter"/>
    <property type="match status" value="1"/>
</dbReference>
<name>A0A1A9W1Q7_9MUSC</name>
<accession>A0A1A9W1Q7</accession>
<dbReference type="Pfam" id="PF01740">
    <property type="entry name" value="STAS"/>
    <property type="match status" value="1"/>
</dbReference>
<dbReference type="GO" id="GO:0055085">
    <property type="term" value="P:transmembrane transport"/>
    <property type="evidence" value="ECO:0007669"/>
    <property type="project" value="InterPro"/>
</dbReference>
<dbReference type="STRING" id="37001.A0A1A9W1Q7"/>
<evidence type="ECO:0000256" key="2">
    <source>
        <dbReference type="ARBA" id="ARBA00022692"/>
    </source>
</evidence>
<organism evidence="8 9">
    <name type="scientific">Glossina brevipalpis</name>
    <dbReference type="NCBI Taxonomy" id="37001"/>
    <lineage>
        <taxon>Eukaryota</taxon>
        <taxon>Metazoa</taxon>
        <taxon>Ecdysozoa</taxon>
        <taxon>Arthropoda</taxon>
        <taxon>Hexapoda</taxon>
        <taxon>Insecta</taxon>
        <taxon>Pterygota</taxon>
        <taxon>Neoptera</taxon>
        <taxon>Endopterygota</taxon>
        <taxon>Diptera</taxon>
        <taxon>Brachycera</taxon>
        <taxon>Muscomorpha</taxon>
        <taxon>Hippoboscoidea</taxon>
        <taxon>Glossinidae</taxon>
        <taxon>Glossina</taxon>
    </lineage>
</organism>
<evidence type="ECO:0000259" key="7">
    <source>
        <dbReference type="Pfam" id="PF01740"/>
    </source>
</evidence>
<dbReference type="InterPro" id="IPR036513">
    <property type="entry name" value="STAS_dom_sf"/>
</dbReference>
<proteinExistence type="predicted"/>
<feature type="domain" description="SLC26A/SulP transporter" evidence="6">
    <location>
        <begin position="92"/>
        <end position="492"/>
    </location>
</feature>
<keyword evidence="3 5" id="KW-1133">Transmembrane helix</keyword>
<feature type="transmembrane region" description="Helical" evidence="5">
    <location>
        <begin position="284"/>
        <end position="306"/>
    </location>
</feature>
<dbReference type="PANTHER" id="PTHR11814">
    <property type="entry name" value="SULFATE TRANSPORTER"/>
    <property type="match status" value="1"/>
</dbReference>
<evidence type="ECO:0000256" key="3">
    <source>
        <dbReference type="ARBA" id="ARBA00022989"/>
    </source>
</evidence>
<feature type="transmembrane region" description="Helical" evidence="5">
    <location>
        <begin position="165"/>
        <end position="186"/>
    </location>
</feature>
<dbReference type="SUPFAM" id="SSF52091">
    <property type="entry name" value="SpoIIaa-like"/>
    <property type="match status" value="1"/>
</dbReference>
<evidence type="ECO:0000256" key="5">
    <source>
        <dbReference type="SAM" id="Phobius"/>
    </source>
</evidence>
<evidence type="ECO:0000313" key="9">
    <source>
        <dbReference type="Proteomes" id="UP000091820"/>
    </source>
</evidence>
<dbReference type="Gene3D" id="3.30.750.24">
    <property type="entry name" value="STAS domain"/>
    <property type="match status" value="1"/>
</dbReference>
<comment type="subcellular location">
    <subcellularLocation>
        <location evidence="1">Membrane</location>
        <topology evidence="1">Multi-pass membrane protein</topology>
    </subcellularLocation>
</comment>
<feature type="transmembrane region" description="Helical" evidence="5">
    <location>
        <begin position="360"/>
        <end position="377"/>
    </location>
</feature>
<evidence type="ECO:0000259" key="6">
    <source>
        <dbReference type="Pfam" id="PF00916"/>
    </source>
</evidence>
<protein>
    <recommendedName>
        <fullName evidence="10">STAS domain-containing protein</fullName>
    </recommendedName>
</protein>
<dbReference type="InterPro" id="IPR002645">
    <property type="entry name" value="STAS_dom"/>
</dbReference>
<dbReference type="InterPro" id="IPR011547">
    <property type="entry name" value="SLC26A/SulP_dom"/>
</dbReference>
<dbReference type="AlphaFoldDB" id="A0A1A9W1Q7"/>
<feature type="transmembrane region" description="Helical" evidence="5">
    <location>
        <begin position="90"/>
        <end position="111"/>
    </location>
</feature>
<feature type="transmembrane region" description="Helical" evidence="5">
    <location>
        <begin position="244"/>
        <end position="263"/>
    </location>
</feature>
<evidence type="ECO:0000256" key="4">
    <source>
        <dbReference type="ARBA" id="ARBA00023136"/>
    </source>
</evidence>
<feature type="transmembrane region" description="Helical" evidence="5">
    <location>
        <begin position="489"/>
        <end position="520"/>
    </location>
</feature>
<evidence type="ECO:0000313" key="8">
    <source>
        <dbReference type="EnsemblMetazoa" id="GBRI003189-PA"/>
    </source>
</evidence>
<dbReference type="Pfam" id="PF00916">
    <property type="entry name" value="Sulfate_transp"/>
    <property type="match status" value="1"/>
</dbReference>
<dbReference type="VEuPathDB" id="VectorBase:GBRI003189"/>
<evidence type="ECO:0000256" key="1">
    <source>
        <dbReference type="ARBA" id="ARBA00004141"/>
    </source>
</evidence>
<feature type="domain" description="STAS" evidence="7">
    <location>
        <begin position="542"/>
        <end position="620"/>
    </location>
</feature>
<evidence type="ECO:0008006" key="10">
    <source>
        <dbReference type="Google" id="ProtNLM"/>
    </source>
</evidence>
<keyword evidence="4 5" id="KW-0472">Membrane</keyword>
<keyword evidence="9" id="KW-1185">Reference proteome</keyword>
<reference evidence="9" key="1">
    <citation type="submission" date="2014-03" db="EMBL/GenBank/DDBJ databases">
        <authorList>
            <person name="Aksoy S."/>
            <person name="Warren W."/>
            <person name="Wilson R.K."/>
        </authorList>
    </citation>
    <scope>NUCLEOTIDE SEQUENCE [LARGE SCALE GENOMIC DNA]</scope>
    <source>
        <strain evidence="9">IAEA</strain>
    </source>
</reference>
<sequence length="670" mass="74318">MCSLENEFSIHKSQQLNASIDAGQFSGSTEFILINDHRTNKYRHRQQQVIVNDKNENFCHNYVRKIFRKKILHKRLPILQWLPKYNRDDAIGDLIAGITVGLTVVSQGLAYSNVAGLPTQFGLYGSFMGCFVYVLLGTCKDSTVGSTAVASLLTYQVAKGVWEKAVLLTFLTGLIEIFMAIFRLGFLVDFVSGPVSAGFTSAVALIVCTSQVKNILGVQSEGSSFLQRWISMLKDIKSVRVNDAVLGICCVTILLGMRILGKLQIGPKVQDEQNWKQKCINKTLWFIGVTRNATLVITCTVITMYLELQGKHYFKLTGNVPEGLPSIALPPFSIASHPPNDTYSIPSEVGDENFLDMVESLGYGLIIVPVIAMLENISACKAFAKGKAIDATQELFAIGVANVANSLFQGYRANSGLARSAVNNASGVRTPLANLYIGLMVMLALVYLAKYFYYIPLSLLGAIIISAVIFQVQYNAIKPMWRSKRSDLLLSFLAFIACLVMPLEIGILVAIGVNLLFILYHSAKPKITLETMMQTLDGLKFLKITPDRCLIFPSAEFVRNLILKSGCQTSLPVVIDCTYIYGSDYTAAKVISSIVDDFKRRQHKIVFFNLKPSVAHIFEGLNTRLILCYDVDSLTYELKNPNSYHSNDHIVYEDNNSNNTMINTIPLNKK</sequence>
<feature type="transmembrane region" description="Helical" evidence="5">
    <location>
        <begin position="459"/>
        <end position="477"/>
    </location>
</feature>
<dbReference type="Proteomes" id="UP000091820">
    <property type="component" value="Unassembled WGS sequence"/>
</dbReference>
<dbReference type="EnsemblMetazoa" id="GBRI003189-RA">
    <property type="protein sequence ID" value="GBRI003189-PA"/>
    <property type="gene ID" value="GBRI003189"/>
</dbReference>
<feature type="transmembrane region" description="Helical" evidence="5">
    <location>
        <begin position="433"/>
        <end position="453"/>
    </location>
</feature>
<dbReference type="InterPro" id="IPR001902">
    <property type="entry name" value="SLC26A/SulP_fam"/>
</dbReference>
<keyword evidence="2 5" id="KW-0812">Transmembrane</keyword>
<dbReference type="GO" id="GO:0016020">
    <property type="term" value="C:membrane"/>
    <property type="evidence" value="ECO:0007669"/>
    <property type="project" value="UniProtKB-SubCell"/>
</dbReference>